<gene>
    <name evidence="3" type="ORF">GXN74_07135</name>
</gene>
<dbReference type="SUPFAM" id="SSF53850">
    <property type="entry name" value="Periplasmic binding protein-like II"/>
    <property type="match status" value="1"/>
</dbReference>
<dbReference type="PANTHER" id="PTHR33376">
    <property type="match status" value="1"/>
</dbReference>
<reference evidence="3 4" key="1">
    <citation type="submission" date="2020-01" db="EMBL/GenBank/DDBJ databases">
        <title>Anaeroalcalibacter tamaniensis gen. nov., sp. nov., moderately halophilic strictly anaerobic fermenter bacterium from mud volcano of Taman peninsula.</title>
        <authorList>
            <person name="Frolova A."/>
            <person name="Merkel A.Y."/>
            <person name="Slobodkin A.I."/>
        </authorList>
    </citation>
    <scope>NUCLEOTIDE SEQUENCE [LARGE SCALE GENOMIC DNA]</scope>
    <source>
        <strain evidence="3 4">F-3ap</strain>
    </source>
</reference>
<evidence type="ECO:0000313" key="3">
    <source>
        <dbReference type="EMBL" id="NDL67516.1"/>
    </source>
</evidence>
<keyword evidence="1 2" id="KW-0732">Signal</keyword>
<organism evidence="3 4">
    <name type="scientific">Anaerotalea alkaliphila</name>
    <dbReference type="NCBI Taxonomy" id="2662126"/>
    <lineage>
        <taxon>Bacteria</taxon>
        <taxon>Bacillati</taxon>
        <taxon>Bacillota</taxon>
        <taxon>Clostridia</taxon>
        <taxon>Eubacteriales</taxon>
        <taxon>Anaerotalea</taxon>
    </lineage>
</organism>
<name>A0A7X5KM31_9FIRM</name>
<accession>A0A7X5KM31</accession>
<dbReference type="GO" id="GO:0030288">
    <property type="term" value="C:outer membrane-bounded periplasmic space"/>
    <property type="evidence" value="ECO:0007669"/>
    <property type="project" value="InterPro"/>
</dbReference>
<dbReference type="AlphaFoldDB" id="A0A7X5KM31"/>
<dbReference type="InterPro" id="IPR004682">
    <property type="entry name" value="TRAP_DctP"/>
</dbReference>
<protein>
    <submittedName>
        <fullName evidence="3">TRAP transporter substrate-binding protein</fullName>
    </submittedName>
</protein>
<feature type="signal peptide" evidence="2">
    <location>
        <begin position="1"/>
        <end position="20"/>
    </location>
</feature>
<dbReference type="NCBIfam" id="NF037995">
    <property type="entry name" value="TRAP_S1"/>
    <property type="match status" value="1"/>
</dbReference>
<dbReference type="Gene3D" id="3.40.190.170">
    <property type="entry name" value="Bacterial extracellular solute-binding protein, family 7"/>
    <property type="match status" value="1"/>
</dbReference>
<dbReference type="GO" id="GO:0055085">
    <property type="term" value="P:transmembrane transport"/>
    <property type="evidence" value="ECO:0007669"/>
    <property type="project" value="InterPro"/>
</dbReference>
<dbReference type="InterPro" id="IPR038404">
    <property type="entry name" value="TRAP_DctP_sf"/>
</dbReference>
<evidence type="ECO:0000313" key="4">
    <source>
        <dbReference type="Proteomes" id="UP000461585"/>
    </source>
</evidence>
<sequence>MKKILSIALMAILALSVAGCGQKTDTGTGSEAEAVTMKLAHNLSETHTVHLALQDFADRVKEKTGGEVEIQIFPNGQLGSETEVLEQLQAGAVDFTKVSATALSVYDAGYDAFSLPYIFRDQDHYYKSMEADVVQDLYERTSDKGFLGLTFYTSGARSFYTIDRPILTPADLRGLKVRVMGFKSQTDLMSALGGTAVGMPYGDIYTSLQSGIIDGAESNETALTTGKHGEVAKVFSLDEHTMIPDILVMSAASWGKLTEEQQALVKEAAVESTEYHKPLWDEAIEQAVVEAKAMGVEFHEVDKAPFVEATKDMVESYKNEFPEIKVLLDGFDQVN</sequence>
<dbReference type="RefSeq" id="WP_162370245.1">
    <property type="nucleotide sequence ID" value="NZ_JAAEEH010000016.1"/>
</dbReference>
<dbReference type="Pfam" id="PF03480">
    <property type="entry name" value="DctP"/>
    <property type="match status" value="1"/>
</dbReference>
<evidence type="ECO:0000256" key="2">
    <source>
        <dbReference type="SAM" id="SignalP"/>
    </source>
</evidence>
<dbReference type="GO" id="GO:0030246">
    <property type="term" value="F:carbohydrate binding"/>
    <property type="evidence" value="ECO:0007669"/>
    <property type="project" value="TreeGrafter"/>
</dbReference>
<dbReference type="InterPro" id="IPR018389">
    <property type="entry name" value="DctP_fam"/>
</dbReference>
<dbReference type="NCBIfam" id="TIGR00787">
    <property type="entry name" value="dctP"/>
    <property type="match status" value="1"/>
</dbReference>
<dbReference type="CDD" id="cd13671">
    <property type="entry name" value="PBP2_TRAP_SBP_like_3"/>
    <property type="match status" value="1"/>
</dbReference>
<dbReference type="EMBL" id="JAAEEH010000016">
    <property type="protein sequence ID" value="NDL67516.1"/>
    <property type="molecule type" value="Genomic_DNA"/>
</dbReference>
<dbReference type="PIRSF" id="PIRSF006470">
    <property type="entry name" value="DctB"/>
    <property type="match status" value="1"/>
</dbReference>
<comment type="caution">
    <text evidence="3">The sequence shown here is derived from an EMBL/GenBank/DDBJ whole genome shotgun (WGS) entry which is preliminary data.</text>
</comment>
<feature type="chain" id="PRO_5039708762" evidence="2">
    <location>
        <begin position="21"/>
        <end position="335"/>
    </location>
</feature>
<proteinExistence type="predicted"/>
<dbReference type="Proteomes" id="UP000461585">
    <property type="component" value="Unassembled WGS sequence"/>
</dbReference>
<keyword evidence="4" id="KW-1185">Reference proteome</keyword>
<dbReference type="PROSITE" id="PS51257">
    <property type="entry name" value="PROKAR_LIPOPROTEIN"/>
    <property type="match status" value="1"/>
</dbReference>
<dbReference type="PANTHER" id="PTHR33376:SF2">
    <property type="entry name" value="DICARBOXYLATE-BINDING PERIPLASMIC PROTEIN"/>
    <property type="match status" value="1"/>
</dbReference>
<evidence type="ECO:0000256" key="1">
    <source>
        <dbReference type="ARBA" id="ARBA00022729"/>
    </source>
</evidence>